<dbReference type="EMBL" id="SOZJ01000010">
    <property type="protein sequence ID" value="TGJ62318.1"/>
    <property type="molecule type" value="Genomic_DNA"/>
</dbReference>
<proteinExistence type="predicted"/>
<evidence type="ECO:0000313" key="6">
    <source>
        <dbReference type="Proteomes" id="UP000475325"/>
    </source>
</evidence>
<gene>
    <name evidence="4" type="ORF">EYR41_002297</name>
    <name evidence="2" type="ORF">TWF102_011467</name>
    <name evidence="3" type="ORF">TWF703_005870</name>
</gene>
<evidence type="ECO:0000256" key="1">
    <source>
        <dbReference type="SAM" id="MobiDB-lite"/>
    </source>
</evidence>
<dbReference type="EMBL" id="WIQW01000009">
    <property type="protein sequence ID" value="KAF3107981.1"/>
    <property type="molecule type" value="Genomic_DNA"/>
</dbReference>
<evidence type="ECO:0000313" key="5">
    <source>
        <dbReference type="Proteomes" id="UP000297595"/>
    </source>
</evidence>
<organism evidence="3 7">
    <name type="scientific">Orbilia oligospora</name>
    <name type="common">Nematode-trapping fungus</name>
    <name type="synonym">Arthrobotrys oligospora</name>
    <dbReference type="NCBI Taxonomy" id="2813651"/>
    <lineage>
        <taxon>Eukaryota</taxon>
        <taxon>Fungi</taxon>
        <taxon>Dikarya</taxon>
        <taxon>Ascomycota</taxon>
        <taxon>Pezizomycotina</taxon>
        <taxon>Orbiliomycetes</taxon>
        <taxon>Orbiliales</taxon>
        <taxon>Orbiliaceae</taxon>
        <taxon>Orbilia</taxon>
    </lineage>
</organism>
<reference evidence="6 7" key="2">
    <citation type="submission" date="2019-06" db="EMBL/GenBank/DDBJ databases">
        <authorList>
            <person name="Palmer J.M."/>
        </authorList>
    </citation>
    <scope>NUCLEOTIDE SEQUENCE [LARGE SCALE GENOMIC DNA]</scope>
    <source>
        <strain evidence="2 6">TWF102</strain>
        <strain evidence="3 7">TWF703</strain>
    </source>
</reference>
<feature type="compositionally biased region" description="Polar residues" evidence="1">
    <location>
        <begin position="1"/>
        <end position="16"/>
    </location>
</feature>
<feature type="region of interest" description="Disordered" evidence="1">
    <location>
        <begin position="1"/>
        <end position="42"/>
    </location>
</feature>
<name>A0A7C8KE61_ORBOL</name>
<dbReference type="Proteomes" id="UP000480548">
    <property type="component" value="Unassembled WGS sequence"/>
</dbReference>
<dbReference type="EMBL" id="WIQZ01000031">
    <property type="protein sequence ID" value="KAF3135775.1"/>
    <property type="molecule type" value="Genomic_DNA"/>
</dbReference>
<dbReference type="Proteomes" id="UP000297595">
    <property type="component" value="Unassembled WGS sequence"/>
</dbReference>
<accession>A0A7C8KE61</accession>
<evidence type="ECO:0000313" key="2">
    <source>
        <dbReference type="EMBL" id="KAF3107981.1"/>
    </source>
</evidence>
<dbReference type="AlphaFoldDB" id="A0A7C8KE61"/>
<evidence type="ECO:0000313" key="7">
    <source>
        <dbReference type="Proteomes" id="UP000480548"/>
    </source>
</evidence>
<reference evidence="4 5" key="1">
    <citation type="submission" date="2019-03" db="EMBL/GenBank/DDBJ databases">
        <title>Nematode-trapping fungi genome.</title>
        <authorList>
            <person name="Vidal-Diez De Ulzurrun G."/>
        </authorList>
    </citation>
    <scope>NUCLEOTIDE SEQUENCE [LARGE SCALE GENOMIC DNA]</scope>
    <source>
        <strain evidence="4 5">TWF154</strain>
    </source>
</reference>
<protein>
    <submittedName>
        <fullName evidence="3">Uncharacterized protein</fullName>
    </submittedName>
</protein>
<sequence>MDHAITNSGPTSDSNFPSIESPLPPLSPLVGLRDDQKGRNKRAKGILTFEARAKTKLQGMHVSGRSKREWKVWSPDLDSLRVSGVGMDIYLGIGYSGSQTAVMEGLNLILISRRDIDTMAVSGVDCGGAAASCRSGESFA</sequence>
<comment type="caution">
    <text evidence="3">The sequence shown here is derived from an EMBL/GenBank/DDBJ whole genome shotgun (WGS) entry which is preliminary data.</text>
</comment>
<evidence type="ECO:0000313" key="3">
    <source>
        <dbReference type="EMBL" id="KAF3135775.1"/>
    </source>
</evidence>
<dbReference type="Proteomes" id="UP000475325">
    <property type="component" value="Unassembled WGS sequence"/>
</dbReference>
<evidence type="ECO:0000313" key="4">
    <source>
        <dbReference type="EMBL" id="TGJ62318.1"/>
    </source>
</evidence>